<feature type="domain" description="PTS EIIA type-2" evidence="7">
    <location>
        <begin position="5"/>
        <end position="150"/>
    </location>
</feature>
<dbReference type="Gene3D" id="3.40.930.10">
    <property type="entry name" value="Mannitol-specific EII, Chain A"/>
    <property type="match status" value="1"/>
</dbReference>
<keyword evidence="5 8" id="KW-0808">Transferase</keyword>
<evidence type="ECO:0000313" key="9">
    <source>
        <dbReference type="Proteomes" id="UP000013378"/>
    </source>
</evidence>
<evidence type="ECO:0000256" key="1">
    <source>
        <dbReference type="ARBA" id="ARBA00004496"/>
    </source>
</evidence>
<dbReference type="CDD" id="cd00211">
    <property type="entry name" value="PTS_IIA_fru"/>
    <property type="match status" value="1"/>
</dbReference>
<keyword evidence="4" id="KW-0762">Sugar transport</keyword>
<dbReference type="FunFam" id="3.40.930.10:FF:000009">
    <property type="entry name" value="PTS system, fructose specific IIABC component"/>
    <property type="match status" value="1"/>
</dbReference>
<proteinExistence type="predicted"/>
<comment type="subcellular location">
    <subcellularLocation>
        <location evidence="1">Cytoplasm</location>
    </subcellularLocation>
</comment>
<dbReference type="PANTHER" id="PTHR47738">
    <property type="entry name" value="PTS SYSTEM FRUCTOSE-LIKE EIIA COMPONENT-RELATED"/>
    <property type="match status" value="1"/>
</dbReference>
<evidence type="ECO:0000256" key="6">
    <source>
        <dbReference type="ARBA" id="ARBA00022683"/>
    </source>
</evidence>
<dbReference type="Proteomes" id="UP000013378">
    <property type="component" value="Unassembled WGS sequence"/>
</dbReference>
<evidence type="ECO:0000259" key="7">
    <source>
        <dbReference type="PROSITE" id="PS51094"/>
    </source>
</evidence>
<dbReference type="GO" id="GO:0005737">
    <property type="term" value="C:cytoplasm"/>
    <property type="evidence" value="ECO:0007669"/>
    <property type="project" value="UniProtKB-SubCell"/>
</dbReference>
<evidence type="ECO:0000256" key="4">
    <source>
        <dbReference type="ARBA" id="ARBA00022597"/>
    </source>
</evidence>
<dbReference type="GO" id="GO:0016020">
    <property type="term" value="C:membrane"/>
    <property type="evidence" value="ECO:0007669"/>
    <property type="project" value="InterPro"/>
</dbReference>
<dbReference type="AlphaFoldDB" id="R1AY06"/>
<dbReference type="PROSITE" id="PS51094">
    <property type="entry name" value="PTS_EIIA_TYPE_2"/>
    <property type="match status" value="1"/>
</dbReference>
<organism evidence="8 9">
    <name type="scientific">Caldisalinibacter kiritimatiensis</name>
    <dbReference type="NCBI Taxonomy" id="1304284"/>
    <lineage>
        <taxon>Bacteria</taxon>
        <taxon>Bacillati</taxon>
        <taxon>Bacillota</taxon>
        <taxon>Tissierellia</taxon>
        <taxon>Tissierellales</taxon>
        <taxon>Thermohalobacteraceae</taxon>
        <taxon>Caldisalinibacter</taxon>
    </lineage>
</organism>
<dbReference type="PATRIC" id="fig|1304284.3.peg.374"/>
<dbReference type="OrthoDB" id="95460at2"/>
<dbReference type="eggNOG" id="COG1762">
    <property type="taxonomic scope" value="Bacteria"/>
</dbReference>
<dbReference type="PANTHER" id="PTHR47738:SF2">
    <property type="entry name" value="PTS SYSTEM FRUCTOSE-LIKE EIIA COMPONENT"/>
    <property type="match status" value="1"/>
</dbReference>
<dbReference type="GO" id="GO:0009401">
    <property type="term" value="P:phosphoenolpyruvate-dependent sugar phosphotransferase system"/>
    <property type="evidence" value="ECO:0007669"/>
    <property type="project" value="UniProtKB-KW"/>
</dbReference>
<dbReference type="PROSITE" id="PS00372">
    <property type="entry name" value="PTS_EIIA_TYPE_2_HIS"/>
    <property type="match status" value="1"/>
</dbReference>
<dbReference type="EC" id="2.7.1.69" evidence="8"/>
<keyword evidence="2" id="KW-0813">Transport</keyword>
<dbReference type="RefSeq" id="WP_006307809.1">
    <property type="nucleotide sequence ID" value="NZ_ARZA01000052.1"/>
</dbReference>
<dbReference type="GO" id="GO:0008982">
    <property type="term" value="F:protein-N(PI)-phosphohistidine-sugar phosphotransferase activity"/>
    <property type="evidence" value="ECO:0007669"/>
    <property type="project" value="InterPro"/>
</dbReference>
<dbReference type="NCBIfam" id="TIGR00848">
    <property type="entry name" value="fruA"/>
    <property type="match status" value="1"/>
</dbReference>
<dbReference type="SUPFAM" id="SSF55804">
    <property type="entry name" value="Phoshotransferase/anion transport protein"/>
    <property type="match status" value="1"/>
</dbReference>
<evidence type="ECO:0000256" key="2">
    <source>
        <dbReference type="ARBA" id="ARBA00022448"/>
    </source>
</evidence>
<evidence type="ECO:0000256" key="3">
    <source>
        <dbReference type="ARBA" id="ARBA00022553"/>
    </source>
</evidence>
<dbReference type="InterPro" id="IPR002178">
    <property type="entry name" value="PTS_EIIA_type-2_dom"/>
</dbReference>
<keyword evidence="6" id="KW-0598">Phosphotransferase system</keyword>
<dbReference type="STRING" id="1304284.L21TH_0387"/>
<protein>
    <submittedName>
        <fullName evidence="8">PTS system, fructose-specific IIA component</fullName>
        <ecNumber evidence="8">2.7.1.69</ecNumber>
    </submittedName>
</protein>
<keyword evidence="3" id="KW-0597">Phosphoprotein</keyword>
<name>R1AY06_9FIRM</name>
<comment type="caution">
    <text evidence="8">The sequence shown here is derived from an EMBL/GenBank/DDBJ whole genome shotgun (WGS) entry which is preliminary data.</text>
</comment>
<reference evidence="8 9" key="1">
    <citation type="journal article" date="2015" name="Geomicrobiol. J.">
        <title>Caldisalinibacter kiritimatiensis gen. nov., sp. nov., a moderately thermohalophilic thiosulfate-reducing bacterium from a hypersaline microbial mat.</title>
        <authorList>
            <person name="Ben Hania W."/>
            <person name="Joseph M."/>
            <person name="Fiebig A."/>
            <person name="Bunk B."/>
            <person name="Klenk H.-P."/>
            <person name="Fardeau M.-L."/>
            <person name="Spring S."/>
        </authorList>
    </citation>
    <scope>NUCLEOTIDE SEQUENCE [LARGE SCALE GENOMIC DNA]</scope>
    <source>
        <strain evidence="8 9">L21-TH-D2</strain>
    </source>
</reference>
<dbReference type="InterPro" id="IPR004715">
    <property type="entry name" value="PTS_IIA_fruc"/>
</dbReference>
<dbReference type="EMBL" id="ARZA01000052">
    <property type="protein sequence ID" value="EOD01532.1"/>
    <property type="molecule type" value="Genomic_DNA"/>
</dbReference>
<keyword evidence="9" id="KW-1185">Reference proteome</keyword>
<evidence type="ECO:0000313" key="8">
    <source>
        <dbReference type="EMBL" id="EOD01532.1"/>
    </source>
</evidence>
<sequence>MDISGLINERLIDINMQATSQKEAIEKLALLLEKEEKIESRDEFVKGVLEREKEATTGFGKGIAIPHCKLDSVKTASIAIGKLIEAVDWNSLDGEPVKLIIMLAVPDKEANTTHLQILSNLASKLMEEDFVKDLLNANNSKKIISLLNFENE</sequence>
<evidence type="ECO:0000256" key="5">
    <source>
        <dbReference type="ARBA" id="ARBA00022679"/>
    </source>
</evidence>
<dbReference type="Pfam" id="PF00359">
    <property type="entry name" value="PTS_EIIA_2"/>
    <property type="match status" value="1"/>
</dbReference>
<accession>R1AY06</accession>
<dbReference type="InterPro" id="IPR051541">
    <property type="entry name" value="PTS_SugarTrans_NitroReg"/>
</dbReference>
<dbReference type="InterPro" id="IPR016152">
    <property type="entry name" value="PTrfase/Anion_transptr"/>
</dbReference>
<gene>
    <name evidence="8" type="ORF">L21TH_0387</name>
</gene>